<reference evidence="2 3" key="1">
    <citation type="submission" date="2015-03" db="EMBL/GenBank/DDBJ databases">
        <authorList>
            <person name="Murphy D."/>
        </authorList>
    </citation>
    <scope>NUCLEOTIDE SEQUENCE [LARGE SCALE GENOMIC DNA]</scope>
    <source>
        <strain evidence="2 3">PAP088</strain>
    </source>
</reference>
<name>A0A0U0ZIZ5_9MYCO</name>
<protein>
    <submittedName>
        <fullName evidence="2">PAS domain S-box/diguanylate cyclase (GGDEF) domain-containing protein</fullName>
    </submittedName>
</protein>
<evidence type="ECO:0000256" key="1">
    <source>
        <dbReference type="SAM" id="MobiDB-lite"/>
    </source>
</evidence>
<dbReference type="EMBL" id="CSWP01000001">
    <property type="protein sequence ID" value="CPV36828.1"/>
    <property type="molecule type" value="Genomic_DNA"/>
</dbReference>
<organism evidence="2 3">
    <name type="scientific">Mycobacteroides abscessus</name>
    <dbReference type="NCBI Taxonomy" id="36809"/>
    <lineage>
        <taxon>Bacteria</taxon>
        <taxon>Bacillati</taxon>
        <taxon>Actinomycetota</taxon>
        <taxon>Actinomycetes</taxon>
        <taxon>Mycobacteriales</taxon>
        <taxon>Mycobacteriaceae</taxon>
        <taxon>Mycobacteroides</taxon>
    </lineage>
</organism>
<dbReference type="AlphaFoldDB" id="A0A0U0ZIZ5"/>
<gene>
    <name evidence="2" type="ORF">ERS075579_00834</name>
</gene>
<proteinExistence type="predicted"/>
<evidence type="ECO:0000313" key="2">
    <source>
        <dbReference type="EMBL" id="CPV36828.1"/>
    </source>
</evidence>
<dbReference type="Proteomes" id="UP000045782">
    <property type="component" value="Unassembled WGS sequence"/>
</dbReference>
<sequence length="88" mass="9426">MSVGKYENAGDDEAGPGDTLNVSESTDSDEMHNADGDEPVEPPQKWSASGKFGLVANEASEGESLDKKLWAERPDVDRETAEEPASDE</sequence>
<dbReference type="RefSeq" id="WP_005068278.1">
    <property type="nucleotide sequence ID" value="NZ_CSWP01000001.1"/>
</dbReference>
<accession>A0A0U0ZIZ5</accession>
<evidence type="ECO:0000313" key="3">
    <source>
        <dbReference type="Proteomes" id="UP000045782"/>
    </source>
</evidence>
<feature type="compositionally biased region" description="Basic and acidic residues" evidence="1">
    <location>
        <begin position="64"/>
        <end position="81"/>
    </location>
</feature>
<feature type="region of interest" description="Disordered" evidence="1">
    <location>
        <begin position="1"/>
        <end position="88"/>
    </location>
</feature>